<dbReference type="InterPro" id="IPR050879">
    <property type="entry name" value="Acyltransferase_3"/>
</dbReference>
<keyword evidence="3" id="KW-0808">Transferase</keyword>
<dbReference type="PANTHER" id="PTHR23028:SF131">
    <property type="entry name" value="BLR2367 PROTEIN"/>
    <property type="match status" value="1"/>
</dbReference>
<keyword evidence="1" id="KW-1133">Transmembrane helix</keyword>
<evidence type="ECO:0000256" key="1">
    <source>
        <dbReference type="SAM" id="Phobius"/>
    </source>
</evidence>
<dbReference type="PANTHER" id="PTHR23028">
    <property type="entry name" value="ACETYLTRANSFERASE"/>
    <property type="match status" value="1"/>
</dbReference>
<feature type="transmembrane region" description="Helical" evidence="1">
    <location>
        <begin position="229"/>
        <end position="247"/>
    </location>
</feature>
<dbReference type="AlphaFoldDB" id="A0A2J0PRV8"/>
<reference evidence="3 4" key="1">
    <citation type="journal article" date="2017" name="J. Antimicrob. Chemother.">
        <title>Characterization of the population structure, drug resistance mechanisms and plasmids of the community-associated Enterobacter cloacae complex in China.</title>
        <authorList>
            <person name="Zhou K."/>
            <person name="Yu W."/>
            <person name="Cao X."/>
            <person name="Shen P."/>
            <person name="Lu H."/>
            <person name="Luo Q."/>
            <person name="Rossen J.W.A."/>
            <person name="Xiao Y."/>
        </authorList>
    </citation>
    <scope>NUCLEOTIDE SEQUENCE [LARGE SCALE GENOMIC DNA]</scope>
    <source>
        <strain evidence="3">ECC1097</strain>
    </source>
</reference>
<keyword evidence="3" id="KW-0012">Acyltransferase</keyword>
<feature type="domain" description="Acyltransferase 3" evidence="2">
    <location>
        <begin position="5"/>
        <end position="336"/>
    </location>
</feature>
<dbReference type="GO" id="GO:0016747">
    <property type="term" value="F:acyltransferase activity, transferring groups other than amino-acyl groups"/>
    <property type="evidence" value="ECO:0007669"/>
    <property type="project" value="InterPro"/>
</dbReference>
<dbReference type="EMBL" id="NEEU01000001">
    <property type="protein sequence ID" value="PJD77657.1"/>
    <property type="molecule type" value="Genomic_DNA"/>
</dbReference>
<feature type="transmembrane region" description="Helical" evidence="1">
    <location>
        <begin position="130"/>
        <end position="149"/>
    </location>
</feature>
<dbReference type="Pfam" id="PF01757">
    <property type="entry name" value="Acyl_transf_3"/>
    <property type="match status" value="1"/>
</dbReference>
<gene>
    <name evidence="3" type="ORF">B9Q37_02425</name>
</gene>
<evidence type="ECO:0000259" key="2">
    <source>
        <dbReference type="Pfam" id="PF01757"/>
    </source>
</evidence>
<evidence type="ECO:0000313" key="4">
    <source>
        <dbReference type="Proteomes" id="UP000230495"/>
    </source>
</evidence>
<feature type="transmembrane region" description="Helical" evidence="1">
    <location>
        <begin position="80"/>
        <end position="98"/>
    </location>
</feature>
<name>A0A2J0PRV8_9ENTR</name>
<comment type="caution">
    <text evidence="3">The sequence shown here is derived from an EMBL/GenBank/DDBJ whole genome shotgun (WGS) entry which is preliminary data.</text>
</comment>
<dbReference type="GO" id="GO:0016020">
    <property type="term" value="C:membrane"/>
    <property type="evidence" value="ECO:0007669"/>
    <property type="project" value="TreeGrafter"/>
</dbReference>
<keyword evidence="1" id="KW-0472">Membrane</keyword>
<dbReference type="Proteomes" id="UP000230495">
    <property type="component" value="Unassembled WGS sequence"/>
</dbReference>
<keyword evidence="1" id="KW-0812">Transmembrane</keyword>
<protein>
    <submittedName>
        <fullName evidence="3">Acyltransferase</fullName>
    </submittedName>
</protein>
<dbReference type="RefSeq" id="WP_057056038.1">
    <property type="nucleotide sequence ID" value="NZ_FKLS01000001.1"/>
</dbReference>
<evidence type="ECO:0000313" key="3">
    <source>
        <dbReference type="EMBL" id="PJD77657.1"/>
    </source>
</evidence>
<feature type="transmembrane region" description="Helical" evidence="1">
    <location>
        <begin position="253"/>
        <end position="272"/>
    </location>
</feature>
<feature type="transmembrane region" description="Helical" evidence="1">
    <location>
        <begin position="156"/>
        <end position="173"/>
    </location>
</feature>
<feature type="transmembrane region" description="Helical" evidence="1">
    <location>
        <begin position="318"/>
        <end position="340"/>
    </location>
</feature>
<dbReference type="OrthoDB" id="9767863at2"/>
<accession>A0A2J0PRV8</accession>
<feature type="transmembrane region" description="Helical" evidence="1">
    <location>
        <begin position="284"/>
        <end position="302"/>
    </location>
</feature>
<sequence length="371" mass="42155">MNKIQSIHLLRGMAGIFVVLFHFKGYLNGVYAQKDLGQILFGSGAFGVDLFFMISGFIIALSTQNVTSTTVFAIRRFFRIYPAFIIVFVIGALSVYRFDPAENLLRGLFFIHRDYSSVSPGFGYNVLGPAWTLTYEIYFYTLFAVAMAINHRYRTIFASVLLIAPVFLLQLYFDGAISINGDAAANVPADHYAYGLLRFISSPMLVEFVVGMFFYELYKNISITASKGISTFILMLSIGFFVTNYFSGHFNGFGMDKAGVISAVLLFGFLFYDKHVGFEDNKFIGYLADVSFSIYISHYLFINLTNFYKPEFFITTNGIGRLCLMLTITMAAGTILHFYVERPFIKIGKKIEQHIFYVKNERARRVEIPRN</sequence>
<feature type="transmembrane region" description="Helical" evidence="1">
    <location>
        <begin position="39"/>
        <end position="60"/>
    </location>
</feature>
<proteinExistence type="predicted"/>
<dbReference type="GO" id="GO:0000271">
    <property type="term" value="P:polysaccharide biosynthetic process"/>
    <property type="evidence" value="ECO:0007669"/>
    <property type="project" value="TreeGrafter"/>
</dbReference>
<feature type="transmembrane region" description="Helical" evidence="1">
    <location>
        <begin position="9"/>
        <end position="27"/>
    </location>
</feature>
<feature type="transmembrane region" description="Helical" evidence="1">
    <location>
        <begin position="193"/>
        <end position="217"/>
    </location>
</feature>
<dbReference type="InterPro" id="IPR002656">
    <property type="entry name" value="Acyl_transf_3_dom"/>
</dbReference>
<organism evidence="3">
    <name type="scientific">Enterobacter kobei</name>
    <dbReference type="NCBI Taxonomy" id="208224"/>
    <lineage>
        <taxon>Bacteria</taxon>
        <taxon>Pseudomonadati</taxon>
        <taxon>Pseudomonadota</taxon>
        <taxon>Gammaproteobacteria</taxon>
        <taxon>Enterobacterales</taxon>
        <taxon>Enterobacteriaceae</taxon>
        <taxon>Enterobacter</taxon>
        <taxon>Enterobacter cloacae complex</taxon>
    </lineage>
</organism>